<sequence>MTRQTRTTTSSPGRTPRTASSHPAHGTTGRGLKRNGAGNARKTYRVRRGAEPNRGARRGRPKKPHRILKWVLGIIGALLVAGAGLFVYMYVTTDIIPPEKQALAQKTTVYFSDGTTPAGTFADQDREIIDCSVLPGYVGNAIVASENRTFYKDSGIDLKGIGRALINNVTKGTRQGGSTITQQYAERYYLGETTTYRGKLREAFLALKIARTETKDTVLCNYMNTIYFGRGAYGIQAAAHNFYNKDAKDLTLEESATLAGIIPAPTAWDPAVNPKQAESRFHRVLGIMAEDNYIKASQRDGAKMPQTVNFTRQNTFAGPNGYLLTMVRKELSTGKGAPFTPDELDTGGYKIITTVDKGKQDLMFQTASPGSPSNRGMPAGIQVGGLSVNPKDGSIISFYAGDDYLKQQLNNVDQASFQVGSTMKVFTLLGAIQDGTSLDTVFNGNSPRTFASVGRSVSNAGNASYGYINLSTALAKSVNTVFMDLNEHVTAAKTAQVAHTAGITGRIDDSTTFDTLGVDALTAYDLAQGYSTLANGGSKVRLHMVARVIGPDGQELYKASAKPEQVFDADQVALLQGAMQGTVQFGTGSYARSLGRPIAAKTGTANDDTAVAFAGFTPSVLTVFGIWNPGQDGSAQKIPNFLGYARGNGYQSVLFTRYMKDALEGTPVEQFPQAVDRGRVGGPDGTWGTGTRSNPNRPTWPRPRQEDRRQEGNDGNGGQQTGDGGAGNGNENEAGNGGGNDGSGHQGEEGQQGGATSPGGPEGNGTPPEHGDGSDHHPE</sequence>
<accession>A0ABU8ZLB1</accession>
<evidence type="ECO:0000256" key="5">
    <source>
        <dbReference type="ARBA" id="ARBA00022801"/>
    </source>
</evidence>
<comment type="catalytic activity">
    <reaction evidence="8">
        <text>[GlcNAc-(1-&gt;4)-Mur2Ac(oyl-L-Ala-gamma-D-Glu-L-Lys-D-Ala-D-Ala)](n)-di-trans,octa-cis-undecaprenyl diphosphate + beta-D-GlcNAc-(1-&gt;4)-Mur2Ac(oyl-L-Ala-gamma-D-Glu-L-Lys-D-Ala-D-Ala)-di-trans,octa-cis-undecaprenyl diphosphate = [GlcNAc-(1-&gt;4)-Mur2Ac(oyl-L-Ala-gamma-D-Glu-L-Lys-D-Ala-D-Ala)](n+1)-di-trans,octa-cis-undecaprenyl diphosphate + di-trans,octa-cis-undecaprenyl diphosphate + H(+)</text>
        <dbReference type="Rhea" id="RHEA:23708"/>
        <dbReference type="Rhea" id="RHEA-COMP:9602"/>
        <dbReference type="Rhea" id="RHEA-COMP:9603"/>
        <dbReference type="ChEBI" id="CHEBI:15378"/>
        <dbReference type="ChEBI" id="CHEBI:58405"/>
        <dbReference type="ChEBI" id="CHEBI:60033"/>
        <dbReference type="ChEBI" id="CHEBI:78435"/>
        <dbReference type="EC" id="2.4.99.28"/>
    </reaction>
</comment>
<dbReference type="EC" id="2.4.-.-" evidence="13"/>
<feature type="compositionally biased region" description="Gly residues" evidence="9">
    <location>
        <begin position="714"/>
        <end position="728"/>
    </location>
</feature>
<name>A0ABU8ZLB1_9BIFI</name>
<feature type="compositionally biased region" description="Basic and acidic residues" evidence="9">
    <location>
        <begin position="769"/>
        <end position="779"/>
    </location>
</feature>
<dbReference type="InterPro" id="IPR036950">
    <property type="entry name" value="PBP_transglycosylase"/>
</dbReference>
<keyword evidence="5" id="KW-0378">Hydrolase</keyword>
<keyword evidence="14" id="KW-1185">Reference proteome</keyword>
<feature type="transmembrane region" description="Helical" evidence="10">
    <location>
        <begin position="67"/>
        <end position="91"/>
    </location>
</feature>
<protein>
    <submittedName>
        <fullName evidence="13">Transglycosylase domain-containing protein</fullName>
        <ecNumber evidence="13">2.4.-.-</ecNumber>
    </submittedName>
</protein>
<keyword evidence="10" id="KW-1133">Transmembrane helix</keyword>
<organism evidence="13 14">
    <name type="scientific">Bifidobacterium favimelis</name>
    <dbReference type="NCBI Taxonomy" id="3122979"/>
    <lineage>
        <taxon>Bacteria</taxon>
        <taxon>Bacillati</taxon>
        <taxon>Actinomycetota</taxon>
        <taxon>Actinomycetes</taxon>
        <taxon>Bifidobacteriales</taxon>
        <taxon>Bifidobacteriaceae</taxon>
        <taxon>Bifidobacterium</taxon>
    </lineage>
</organism>
<evidence type="ECO:0000256" key="3">
    <source>
        <dbReference type="ARBA" id="ARBA00022676"/>
    </source>
</evidence>
<evidence type="ECO:0000256" key="8">
    <source>
        <dbReference type="ARBA" id="ARBA00049902"/>
    </source>
</evidence>
<comment type="caution">
    <text evidence="13">The sequence shown here is derived from an EMBL/GenBank/DDBJ whole genome shotgun (WGS) entry which is preliminary data.</text>
</comment>
<evidence type="ECO:0000259" key="12">
    <source>
        <dbReference type="Pfam" id="PF00912"/>
    </source>
</evidence>
<dbReference type="InterPro" id="IPR001460">
    <property type="entry name" value="PCN-bd_Tpept"/>
</dbReference>
<dbReference type="SUPFAM" id="SSF56601">
    <property type="entry name" value="beta-lactamase/transpeptidase-like"/>
    <property type="match status" value="1"/>
</dbReference>
<feature type="compositionally biased region" description="Basic and acidic residues" evidence="9">
    <location>
        <begin position="703"/>
        <end position="712"/>
    </location>
</feature>
<evidence type="ECO:0000256" key="4">
    <source>
        <dbReference type="ARBA" id="ARBA00022679"/>
    </source>
</evidence>
<keyword evidence="6" id="KW-0511">Multifunctional enzyme</keyword>
<dbReference type="InterPro" id="IPR023346">
    <property type="entry name" value="Lysozyme-like_dom_sf"/>
</dbReference>
<evidence type="ECO:0000256" key="9">
    <source>
        <dbReference type="SAM" id="MobiDB-lite"/>
    </source>
</evidence>
<evidence type="ECO:0000256" key="1">
    <source>
        <dbReference type="ARBA" id="ARBA00022645"/>
    </source>
</evidence>
<keyword evidence="10" id="KW-0812">Transmembrane</keyword>
<feature type="region of interest" description="Disordered" evidence="9">
    <location>
        <begin position="669"/>
        <end position="779"/>
    </location>
</feature>
<dbReference type="GO" id="GO:0016757">
    <property type="term" value="F:glycosyltransferase activity"/>
    <property type="evidence" value="ECO:0007669"/>
    <property type="project" value="UniProtKB-KW"/>
</dbReference>
<dbReference type="RefSeq" id="WP_340486106.1">
    <property type="nucleotide sequence ID" value="NZ_JBANDZ010000001.1"/>
</dbReference>
<evidence type="ECO:0000313" key="13">
    <source>
        <dbReference type="EMBL" id="MEK0306026.1"/>
    </source>
</evidence>
<dbReference type="Gene3D" id="1.10.3810.10">
    <property type="entry name" value="Biosynthetic peptidoglycan transglycosylase-like"/>
    <property type="match status" value="1"/>
</dbReference>
<evidence type="ECO:0000256" key="10">
    <source>
        <dbReference type="SAM" id="Phobius"/>
    </source>
</evidence>
<dbReference type="InterPro" id="IPR050396">
    <property type="entry name" value="Glycosyltr_51/Transpeptidase"/>
</dbReference>
<dbReference type="Proteomes" id="UP001373159">
    <property type="component" value="Unassembled WGS sequence"/>
</dbReference>
<dbReference type="Gene3D" id="3.40.710.10">
    <property type="entry name" value="DD-peptidase/beta-lactamase superfamily"/>
    <property type="match status" value="1"/>
</dbReference>
<evidence type="ECO:0000259" key="11">
    <source>
        <dbReference type="Pfam" id="PF00905"/>
    </source>
</evidence>
<dbReference type="SUPFAM" id="SSF53955">
    <property type="entry name" value="Lysozyme-like"/>
    <property type="match status" value="1"/>
</dbReference>
<evidence type="ECO:0000256" key="2">
    <source>
        <dbReference type="ARBA" id="ARBA00022670"/>
    </source>
</evidence>
<gene>
    <name evidence="13" type="ORF">V8P97_00830</name>
</gene>
<feature type="compositionally biased region" description="Low complexity" evidence="9">
    <location>
        <begin position="1"/>
        <end position="21"/>
    </location>
</feature>
<keyword evidence="4 13" id="KW-0808">Transferase</keyword>
<feature type="domain" description="Glycosyl transferase family 51" evidence="12">
    <location>
        <begin position="119"/>
        <end position="288"/>
    </location>
</feature>
<keyword evidence="3 13" id="KW-0328">Glycosyltransferase</keyword>
<dbReference type="PANTHER" id="PTHR32282">
    <property type="entry name" value="BINDING PROTEIN TRANSPEPTIDASE, PUTATIVE-RELATED"/>
    <property type="match status" value="1"/>
</dbReference>
<keyword evidence="10" id="KW-0472">Membrane</keyword>
<feature type="compositionally biased region" description="Gly residues" evidence="9">
    <location>
        <begin position="735"/>
        <end position="763"/>
    </location>
</feature>
<dbReference type="Pfam" id="PF00912">
    <property type="entry name" value="Transgly"/>
    <property type="match status" value="1"/>
</dbReference>
<reference evidence="13 14" key="1">
    <citation type="submission" date="2024-02" db="EMBL/GenBank/DDBJ databases">
        <title>Bifidobacterium honeyensis sp. nov., isolated from the comb honey.</title>
        <authorList>
            <person name="Liu W."/>
            <person name="Li Y."/>
        </authorList>
    </citation>
    <scope>NUCLEOTIDE SEQUENCE [LARGE SCALE GENOMIC DNA]</scope>
    <source>
        <strain evidence="13 14">IMAU50988</strain>
    </source>
</reference>
<dbReference type="Pfam" id="PF00905">
    <property type="entry name" value="Transpeptidase"/>
    <property type="match status" value="1"/>
</dbReference>
<comment type="catalytic activity">
    <reaction evidence="7">
        <text>Preferential cleavage: (Ac)2-L-Lys-D-Ala-|-D-Ala. Also transpeptidation of peptidyl-alanyl moieties that are N-acyl substituents of D-alanine.</text>
        <dbReference type="EC" id="3.4.16.4"/>
    </reaction>
</comment>
<evidence type="ECO:0000313" key="14">
    <source>
        <dbReference type="Proteomes" id="UP001373159"/>
    </source>
</evidence>
<keyword evidence="2" id="KW-0645">Protease</keyword>
<feature type="region of interest" description="Disordered" evidence="9">
    <location>
        <begin position="1"/>
        <end position="62"/>
    </location>
</feature>
<dbReference type="InterPro" id="IPR012338">
    <property type="entry name" value="Beta-lactam/transpept-like"/>
</dbReference>
<evidence type="ECO:0000256" key="6">
    <source>
        <dbReference type="ARBA" id="ARBA00023268"/>
    </source>
</evidence>
<dbReference type="InterPro" id="IPR001264">
    <property type="entry name" value="Glyco_trans_51"/>
</dbReference>
<dbReference type="PANTHER" id="PTHR32282:SF34">
    <property type="entry name" value="PENICILLIN-BINDING PROTEIN 1A"/>
    <property type="match status" value="1"/>
</dbReference>
<keyword evidence="1" id="KW-0121">Carboxypeptidase</keyword>
<dbReference type="EMBL" id="JBANBB010000001">
    <property type="protein sequence ID" value="MEK0306026.1"/>
    <property type="molecule type" value="Genomic_DNA"/>
</dbReference>
<evidence type="ECO:0000256" key="7">
    <source>
        <dbReference type="ARBA" id="ARBA00034000"/>
    </source>
</evidence>
<feature type="domain" description="Penicillin-binding protein transpeptidase" evidence="11">
    <location>
        <begin position="388"/>
        <end position="609"/>
    </location>
</feature>
<proteinExistence type="predicted"/>